<keyword evidence="3" id="KW-1185">Reference proteome</keyword>
<evidence type="ECO:0000313" key="2">
    <source>
        <dbReference type="EMBL" id="KAF2228406.1"/>
    </source>
</evidence>
<evidence type="ECO:0000256" key="1">
    <source>
        <dbReference type="SAM" id="MobiDB-lite"/>
    </source>
</evidence>
<proteinExistence type="predicted"/>
<sequence length="151" mass="16074">MILSFPPLLNAMAATARKFCNLSMRIGQGTITHTSRSGCREYHAVPIINLTGDGESGNYHVKRGVISEDPVDVADLLRIHEGRSGAGEGRNLPSKALQPPNSLVSTSAIHADDGNSTPPGEHPERSSADATTGDVAITAHLSNRCDRRYSD</sequence>
<organism evidence="2 3">
    <name type="scientific">Viridothelium virens</name>
    <name type="common">Speckled blister lichen</name>
    <name type="synonym">Trypethelium virens</name>
    <dbReference type="NCBI Taxonomy" id="1048519"/>
    <lineage>
        <taxon>Eukaryota</taxon>
        <taxon>Fungi</taxon>
        <taxon>Dikarya</taxon>
        <taxon>Ascomycota</taxon>
        <taxon>Pezizomycotina</taxon>
        <taxon>Dothideomycetes</taxon>
        <taxon>Dothideomycetes incertae sedis</taxon>
        <taxon>Trypetheliales</taxon>
        <taxon>Trypetheliaceae</taxon>
        <taxon>Viridothelium</taxon>
    </lineage>
</organism>
<accession>A0A6A6GRL7</accession>
<evidence type="ECO:0000313" key="3">
    <source>
        <dbReference type="Proteomes" id="UP000800092"/>
    </source>
</evidence>
<feature type="region of interest" description="Disordered" evidence="1">
    <location>
        <begin position="82"/>
        <end position="136"/>
    </location>
</feature>
<protein>
    <submittedName>
        <fullName evidence="2">Uncharacterized protein</fullName>
    </submittedName>
</protein>
<reference evidence="2" key="1">
    <citation type="journal article" date="2020" name="Stud. Mycol.">
        <title>101 Dothideomycetes genomes: a test case for predicting lifestyles and emergence of pathogens.</title>
        <authorList>
            <person name="Haridas S."/>
            <person name="Albert R."/>
            <person name="Binder M."/>
            <person name="Bloem J."/>
            <person name="Labutti K."/>
            <person name="Salamov A."/>
            <person name="Andreopoulos B."/>
            <person name="Baker S."/>
            <person name="Barry K."/>
            <person name="Bills G."/>
            <person name="Bluhm B."/>
            <person name="Cannon C."/>
            <person name="Castanera R."/>
            <person name="Culley D."/>
            <person name="Daum C."/>
            <person name="Ezra D."/>
            <person name="Gonzalez J."/>
            <person name="Henrissat B."/>
            <person name="Kuo A."/>
            <person name="Liang C."/>
            <person name="Lipzen A."/>
            <person name="Lutzoni F."/>
            <person name="Magnuson J."/>
            <person name="Mondo S."/>
            <person name="Nolan M."/>
            <person name="Ohm R."/>
            <person name="Pangilinan J."/>
            <person name="Park H.-J."/>
            <person name="Ramirez L."/>
            <person name="Alfaro M."/>
            <person name="Sun H."/>
            <person name="Tritt A."/>
            <person name="Yoshinaga Y."/>
            <person name="Zwiers L.-H."/>
            <person name="Turgeon B."/>
            <person name="Goodwin S."/>
            <person name="Spatafora J."/>
            <person name="Crous P."/>
            <person name="Grigoriev I."/>
        </authorList>
    </citation>
    <scope>NUCLEOTIDE SEQUENCE</scope>
    <source>
        <strain evidence="2">Tuck. ex Michener</strain>
    </source>
</reference>
<dbReference type="AlphaFoldDB" id="A0A6A6GRL7"/>
<gene>
    <name evidence="2" type="ORF">EV356DRAFT_120956</name>
</gene>
<dbReference type="Proteomes" id="UP000800092">
    <property type="component" value="Unassembled WGS sequence"/>
</dbReference>
<name>A0A6A6GRL7_VIRVR</name>
<dbReference type="EMBL" id="ML991989">
    <property type="protein sequence ID" value="KAF2228406.1"/>
    <property type="molecule type" value="Genomic_DNA"/>
</dbReference>
<feature type="compositionally biased region" description="Polar residues" evidence="1">
    <location>
        <begin position="99"/>
        <end position="118"/>
    </location>
</feature>